<evidence type="ECO:0000256" key="6">
    <source>
        <dbReference type="ARBA" id="ARBA00022553"/>
    </source>
</evidence>
<evidence type="ECO:0000313" key="15">
    <source>
        <dbReference type="EMBL" id="CAD5115083.1"/>
    </source>
</evidence>
<dbReference type="Gene3D" id="1.10.510.10">
    <property type="entry name" value="Transferase(Phosphotransferase) domain 1"/>
    <property type="match status" value="1"/>
</dbReference>
<comment type="subcellular location">
    <subcellularLocation>
        <location evidence="1">Cytoplasm</location>
    </subcellularLocation>
</comment>
<dbReference type="GO" id="GO:0004674">
    <property type="term" value="F:protein serine/threonine kinase activity"/>
    <property type="evidence" value="ECO:0007669"/>
    <property type="project" value="UniProtKB-KW"/>
</dbReference>
<protein>
    <recommendedName>
        <fullName evidence="3">non-specific serine/threonine protein kinase</fullName>
        <ecNumber evidence="3">2.7.11.1</ecNumber>
    </recommendedName>
</protein>
<dbReference type="GO" id="GO:0005524">
    <property type="term" value="F:ATP binding"/>
    <property type="evidence" value="ECO:0007669"/>
    <property type="project" value="UniProtKB-UniRule"/>
</dbReference>
<dbReference type="SMART" id="SM00220">
    <property type="entry name" value="S_TKc"/>
    <property type="match status" value="1"/>
</dbReference>
<organism evidence="15 16">
    <name type="scientific">Dimorphilus gyrociliatus</name>
    <dbReference type="NCBI Taxonomy" id="2664684"/>
    <lineage>
        <taxon>Eukaryota</taxon>
        <taxon>Metazoa</taxon>
        <taxon>Spiralia</taxon>
        <taxon>Lophotrochozoa</taxon>
        <taxon>Annelida</taxon>
        <taxon>Polychaeta</taxon>
        <taxon>Polychaeta incertae sedis</taxon>
        <taxon>Dinophilidae</taxon>
        <taxon>Dimorphilus</taxon>
    </lineage>
</organism>
<comment type="caution">
    <text evidence="15">The sequence shown here is derived from an EMBL/GenBank/DDBJ whole genome shotgun (WGS) entry which is preliminary data.</text>
</comment>
<dbReference type="OrthoDB" id="8693905at2759"/>
<evidence type="ECO:0000256" key="9">
    <source>
        <dbReference type="ARBA" id="ARBA00022777"/>
    </source>
</evidence>
<dbReference type="InterPro" id="IPR011009">
    <property type="entry name" value="Kinase-like_dom_sf"/>
</dbReference>
<keyword evidence="6" id="KW-0597">Phosphoprotein</keyword>
<evidence type="ECO:0000256" key="3">
    <source>
        <dbReference type="ARBA" id="ARBA00012513"/>
    </source>
</evidence>
<dbReference type="Gene3D" id="4.10.170.10">
    <property type="entry name" value="p53-like tetramerisation domain"/>
    <property type="match status" value="1"/>
</dbReference>
<name>A0A7I8VHC6_9ANNE</name>
<evidence type="ECO:0000256" key="10">
    <source>
        <dbReference type="ARBA" id="ARBA00022840"/>
    </source>
</evidence>
<evidence type="ECO:0000313" key="16">
    <source>
        <dbReference type="Proteomes" id="UP000549394"/>
    </source>
</evidence>
<dbReference type="PANTHER" id="PTHR48012">
    <property type="entry name" value="STERILE20-LIKE KINASE, ISOFORM B-RELATED"/>
    <property type="match status" value="1"/>
</dbReference>
<dbReference type="CDD" id="cd21884">
    <property type="entry name" value="SARAH_MST_Hpo"/>
    <property type="match status" value="1"/>
</dbReference>
<dbReference type="InterPro" id="IPR017441">
    <property type="entry name" value="Protein_kinase_ATP_BS"/>
</dbReference>
<dbReference type="Proteomes" id="UP000549394">
    <property type="component" value="Unassembled WGS sequence"/>
</dbReference>
<dbReference type="Pfam" id="PF11629">
    <property type="entry name" value="Mst1_SARAH"/>
    <property type="match status" value="1"/>
</dbReference>
<dbReference type="InterPro" id="IPR000719">
    <property type="entry name" value="Prot_kinase_dom"/>
</dbReference>
<proteinExistence type="inferred from homology"/>
<evidence type="ECO:0000259" key="13">
    <source>
        <dbReference type="PROSITE" id="PS50011"/>
    </source>
</evidence>
<dbReference type="AlphaFoldDB" id="A0A7I8VHC6"/>
<evidence type="ECO:0000259" key="14">
    <source>
        <dbReference type="PROSITE" id="PS50951"/>
    </source>
</evidence>
<keyword evidence="7" id="KW-0808">Transferase</keyword>
<dbReference type="InterPro" id="IPR050629">
    <property type="entry name" value="STE20/SPS1-PAK"/>
</dbReference>
<dbReference type="FunFam" id="3.30.200.20:FF:000040">
    <property type="entry name" value="Dual specificity mitogen-activated protein kinase kinase"/>
    <property type="match status" value="1"/>
</dbReference>
<evidence type="ECO:0000256" key="4">
    <source>
        <dbReference type="ARBA" id="ARBA00022490"/>
    </source>
</evidence>
<feature type="domain" description="Protein kinase" evidence="13">
    <location>
        <begin position="23"/>
        <end position="274"/>
    </location>
</feature>
<dbReference type="Pfam" id="PF00069">
    <property type="entry name" value="Pkinase"/>
    <property type="match status" value="1"/>
</dbReference>
<dbReference type="EC" id="2.7.11.1" evidence="3"/>
<feature type="domain" description="SARAH" evidence="14">
    <location>
        <begin position="439"/>
        <end position="486"/>
    </location>
</feature>
<reference evidence="15 16" key="1">
    <citation type="submission" date="2020-08" db="EMBL/GenBank/DDBJ databases">
        <authorList>
            <person name="Hejnol A."/>
        </authorList>
    </citation>
    <scope>NUCLEOTIDE SEQUENCE [LARGE SCALE GENOMIC DNA]</scope>
</reference>
<keyword evidence="10 11" id="KW-0067">ATP-binding</keyword>
<evidence type="ECO:0000256" key="12">
    <source>
        <dbReference type="SAM" id="MobiDB-lite"/>
    </source>
</evidence>
<dbReference type="InterPro" id="IPR011524">
    <property type="entry name" value="SARAH_dom"/>
</dbReference>
<comment type="similarity">
    <text evidence="2">Belongs to the protein kinase superfamily. STE Ser/Thr protein kinase family. STE20 subfamily.</text>
</comment>
<dbReference type="CDD" id="cd06612">
    <property type="entry name" value="STKc_MST1_2"/>
    <property type="match status" value="1"/>
</dbReference>
<evidence type="ECO:0000256" key="8">
    <source>
        <dbReference type="ARBA" id="ARBA00022741"/>
    </source>
</evidence>
<keyword evidence="9" id="KW-0418">Kinase</keyword>
<dbReference type="GO" id="GO:0005737">
    <property type="term" value="C:cytoplasm"/>
    <property type="evidence" value="ECO:0007669"/>
    <property type="project" value="UniProtKB-SubCell"/>
</dbReference>
<accession>A0A7I8VHC6</accession>
<dbReference type="SUPFAM" id="SSF56112">
    <property type="entry name" value="Protein kinase-like (PK-like)"/>
    <property type="match status" value="1"/>
</dbReference>
<dbReference type="FunFam" id="1.10.510.10:FF:000075">
    <property type="entry name" value="Serine/threonine-protein kinase 3"/>
    <property type="match status" value="1"/>
</dbReference>
<dbReference type="EMBL" id="CAJFCJ010000005">
    <property type="protein sequence ID" value="CAD5115083.1"/>
    <property type="molecule type" value="Genomic_DNA"/>
</dbReference>
<keyword evidence="4" id="KW-0963">Cytoplasm</keyword>
<keyword evidence="8 11" id="KW-0547">Nucleotide-binding</keyword>
<dbReference type="FunFam" id="4.10.170.10:FF:000002">
    <property type="entry name" value="serine/threonine-protein kinase 3"/>
    <property type="match status" value="1"/>
</dbReference>
<dbReference type="GO" id="GO:0035556">
    <property type="term" value="P:intracellular signal transduction"/>
    <property type="evidence" value="ECO:0007669"/>
    <property type="project" value="TreeGrafter"/>
</dbReference>
<gene>
    <name evidence="15" type="ORF">DGYR_LOCUS3858</name>
</gene>
<dbReference type="PROSITE" id="PS50951">
    <property type="entry name" value="SARAH"/>
    <property type="match status" value="1"/>
</dbReference>
<dbReference type="InterPro" id="IPR024205">
    <property type="entry name" value="Mst1_2_SARAH_domain"/>
</dbReference>
<feature type="binding site" evidence="11">
    <location>
        <position position="52"/>
    </location>
    <ligand>
        <name>ATP</name>
        <dbReference type="ChEBI" id="CHEBI:30616"/>
    </ligand>
</feature>
<dbReference type="InterPro" id="IPR036674">
    <property type="entry name" value="p53_tetramer_sf"/>
</dbReference>
<sequence>MPGGSELTKLNDEDLGSEPDKVFNLLCKIGRGSYGSVYKAEHIQSGQILAIKQVPVDTDLAEIIKEISIMQQCDSPFIVKYYGSYFKNTDLWIVMEYCGAGSVSDLMRTRAKTLKETEIATILSYTLKGLQYLHERRKIHRDIKAGNILLNNEGQAKLADFGVAGQLTDTMAKRNTVIGTPYWMAPEVIQEIGYDCGADIWSLGITALEMAEGKPPYGDIHPMRAIFMIPTKPPPSFREPDKWSQEFIDFVLKCLVKRPEDRATANELLEHEFIKTKAGPASCMEKIIQEAKDILERHEENVATNPIDVTEVSLLNRIYTWTIVPQDADNDTMVSQSDTMVELESAAGTMIINSDSEEDDSTMKKNDDKTGSSKNYQPQYLAHFNKGISVKEKPSETVVKEASPASNVVAAAPVQASQAAAAAAAPAAAPAFRPFDEDYDFLKNLSYSELQERMNRLDPDMEQELNELHQRYVLKQQPIIAAINAKKRKIQNF</sequence>
<dbReference type="GO" id="GO:0051262">
    <property type="term" value="P:protein tetramerization"/>
    <property type="evidence" value="ECO:0007669"/>
    <property type="project" value="InterPro"/>
</dbReference>
<evidence type="ECO:0000256" key="11">
    <source>
        <dbReference type="PROSITE-ProRule" id="PRU10141"/>
    </source>
</evidence>
<feature type="region of interest" description="Disordered" evidence="12">
    <location>
        <begin position="351"/>
        <end position="376"/>
    </location>
</feature>
<evidence type="ECO:0000256" key="7">
    <source>
        <dbReference type="ARBA" id="ARBA00022679"/>
    </source>
</evidence>
<feature type="compositionally biased region" description="Basic and acidic residues" evidence="12">
    <location>
        <begin position="361"/>
        <end position="371"/>
    </location>
</feature>
<evidence type="ECO:0000256" key="1">
    <source>
        <dbReference type="ARBA" id="ARBA00004496"/>
    </source>
</evidence>
<keyword evidence="5" id="KW-0723">Serine/threonine-protein kinase</keyword>
<dbReference type="PANTHER" id="PTHR48012:SF18">
    <property type="entry name" value="HAPPYHOUR, ISOFORM A"/>
    <property type="match status" value="1"/>
</dbReference>
<dbReference type="PROSITE" id="PS00107">
    <property type="entry name" value="PROTEIN_KINASE_ATP"/>
    <property type="match status" value="1"/>
</dbReference>
<keyword evidence="16" id="KW-1185">Reference proteome</keyword>
<evidence type="ECO:0000256" key="2">
    <source>
        <dbReference type="ARBA" id="ARBA00008874"/>
    </source>
</evidence>
<dbReference type="PROSITE" id="PS50011">
    <property type="entry name" value="PROTEIN_KINASE_DOM"/>
    <property type="match status" value="1"/>
</dbReference>
<evidence type="ECO:0000256" key="5">
    <source>
        <dbReference type="ARBA" id="ARBA00022527"/>
    </source>
</evidence>